<protein>
    <submittedName>
        <fullName evidence="3">Fatty-acid--CoA ligase</fullName>
    </submittedName>
</protein>
<dbReference type="SUPFAM" id="SSF56801">
    <property type="entry name" value="Acetyl-CoA synthetase-like"/>
    <property type="match status" value="1"/>
</dbReference>
<gene>
    <name evidence="3" type="ORF">AWB91_09755</name>
</gene>
<dbReference type="PANTHER" id="PTHR43767:SF1">
    <property type="entry name" value="NONRIBOSOMAL PEPTIDE SYNTHASE PES1 (EUROFUNG)-RELATED"/>
    <property type="match status" value="1"/>
</dbReference>
<accession>A0ABX3VR54</accession>
<dbReference type="GO" id="GO:0016874">
    <property type="term" value="F:ligase activity"/>
    <property type="evidence" value="ECO:0007669"/>
    <property type="project" value="UniProtKB-KW"/>
</dbReference>
<comment type="caution">
    <text evidence="3">The sequence shown here is derived from an EMBL/GenBank/DDBJ whole genome shotgun (WGS) entry which is preliminary data.</text>
</comment>
<sequence>MYLTQSLHRMLQQRADKPLTIFGDRQRTVAQSAERIARLAGALRSLGVARDDRVAFLGWNSDHYHEYCYAVPWAGGVLNPVNVRWSATEIAYSLQDSETKVMIVDDAFAPVVPDLRAAGAPLSIVIYSGDRSCPPSMLDYEELVSNSAPVADSRRDGDALFGIFYTGGTTGRPKGVMLSHNNVITSALGLLASGQFLSQDARMLHAMPLFHMGAIGMWVTANVAGATHVLVPSFTVREVAQAISAYRVTDVLLVSTMVQMLLDDPSAAGYDLSSLRRLTFGAAPTPDAVFERTSKALPTAALSQAYGMTELAPAATFLLPTDHEDPALRRSAGRALPHVELRVVDDRGLEVRRGEIGELVAHGDNVMLGYWNRPEETASAICDGWLKTGDLARMDERGYVFIVDRLKDMVISGGENVYPAEVENALASHPAVGLAAVIGVPDERWGERVHALIVLRAGSHATEESLRQHCRRLIAGYKVPRSVDFVDDLPVSGTGKVLKRDIRARYRAPLIG</sequence>
<keyword evidence="3" id="KW-0436">Ligase</keyword>
<dbReference type="EMBL" id="LQPK01000006">
    <property type="protein sequence ID" value="ORW32761.1"/>
    <property type="molecule type" value="Genomic_DNA"/>
</dbReference>
<dbReference type="InterPro" id="IPR045851">
    <property type="entry name" value="AMP-bd_C_sf"/>
</dbReference>
<evidence type="ECO:0000259" key="2">
    <source>
        <dbReference type="Pfam" id="PF13193"/>
    </source>
</evidence>
<dbReference type="RefSeq" id="WP_085093624.1">
    <property type="nucleotide sequence ID" value="NZ_LQPK01000006.1"/>
</dbReference>
<dbReference type="Gene3D" id="3.30.300.30">
    <property type="match status" value="1"/>
</dbReference>
<dbReference type="InterPro" id="IPR042099">
    <property type="entry name" value="ANL_N_sf"/>
</dbReference>
<dbReference type="InterPro" id="IPR000873">
    <property type="entry name" value="AMP-dep_synth/lig_dom"/>
</dbReference>
<evidence type="ECO:0000313" key="4">
    <source>
        <dbReference type="Proteomes" id="UP000193801"/>
    </source>
</evidence>
<organism evidence="3 4">
    <name type="scientific">Mycobacterium paraense</name>
    <dbReference type="NCBI Taxonomy" id="767916"/>
    <lineage>
        <taxon>Bacteria</taxon>
        <taxon>Bacillati</taxon>
        <taxon>Actinomycetota</taxon>
        <taxon>Actinomycetes</taxon>
        <taxon>Mycobacteriales</taxon>
        <taxon>Mycobacteriaceae</taxon>
        <taxon>Mycobacterium</taxon>
        <taxon>Mycobacterium simiae complex</taxon>
    </lineage>
</organism>
<dbReference type="CDD" id="cd17631">
    <property type="entry name" value="FACL_FadD13-like"/>
    <property type="match status" value="1"/>
</dbReference>
<dbReference type="NCBIfam" id="NF004837">
    <property type="entry name" value="PRK06187.1"/>
    <property type="match status" value="1"/>
</dbReference>
<dbReference type="Pfam" id="PF00501">
    <property type="entry name" value="AMP-binding"/>
    <property type="match status" value="1"/>
</dbReference>
<evidence type="ECO:0000313" key="3">
    <source>
        <dbReference type="EMBL" id="ORW32761.1"/>
    </source>
</evidence>
<dbReference type="Gene3D" id="3.40.50.12780">
    <property type="entry name" value="N-terminal domain of ligase-like"/>
    <property type="match status" value="1"/>
</dbReference>
<feature type="domain" description="AMP-dependent synthetase/ligase" evidence="1">
    <location>
        <begin position="11"/>
        <end position="371"/>
    </location>
</feature>
<reference evidence="3 4" key="1">
    <citation type="journal article" date="2015" name="Emerg. Microbes Infect.">
        <title>Characterization of 17 strains belonging to the Mycobacterium simiae complex and description of Mycobacterium paraense sp. nov.</title>
        <authorList>
            <person name="Fusco da Costa A.R."/>
            <person name="Fedrizzi T."/>
            <person name="Lopes M.L."/>
            <person name="Pecorari M."/>
            <person name="Oliveira da Costa W.L."/>
            <person name="Giacobazzi E."/>
            <person name="da Costa Bahia J.R."/>
            <person name="De Sanctis V."/>
            <person name="Batista Lima K.V."/>
            <person name="Bertorelli R."/>
            <person name="Grottola A."/>
            <person name="Fabio A."/>
            <person name="Mariottini A."/>
            <person name="Ferretti P."/>
            <person name="Di Leva F."/>
            <person name="Fregni Serpini G."/>
            <person name="Tagliazucchi S."/>
            <person name="Rumpianesi F."/>
            <person name="Jousson O."/>
            <person name="Segata N."/>
            <person name="Tortoli E."/>
        </authorList>
    </citation>
    <scope>NUCLEOTIDE SEQUENCE [LARGE SCALE GENOMIC DNA]</scope>
    <source>
        <strain evidence="3 4">FI-07156</strain>
    </source>
</reference>
<keyword evidence="4" id="KW-1185">Reference proteome</keyword>
<name>A0ABX3VR54_9MYCO</name>
<feature type="domain" description="AMP-binding enzyme C-terminal" evidence="2">
    <location>
        <begin position="421"/>
        <end position="496"/>
    </location>
</feature>
<dbReference type="InterPro" id="IPR050237">
    <property type="entry name" value="ATP-dep_AMP-bd_enzyme"/>
</dbReference>
<dbReference type="Pfam" id="PF13193">
    <property type="entry name" value="AMP-binding_C"/>
    <property type="match status" value="1"/>
</dbReference>
<dbReference type="InterPro" id="IPR020845">
    <property type="entry name" value="AMP-binding_CS"/>
</dbReference>
<dbReference type="PROSITE" id="PS00455">
    <property type="entry name" value="AMP_BINDING"/>
    <property type="match status" value="1"/>
</dbReference>
<dbReference type="PANTHER" id="PTHR43767">
    <property type="entry name" value="LONG-CHAIN-FATTY-ACID--COA LIGASE"/>
    <property type="match status" value="1"/>
</dbReference>
<proteinExistence type="predicted"/>
<evidence type="ECO:0000259" key="1">
    <source>
        <dbReference type="Pfam" id="PF00501"/>
    </source>
</evidence>
<dbReference type="InterPro" id="IPR025110">
    <property type="entry name" value="AMP-bd_C"/>
</dbReference>
<dbReference type="Proteomes" id="UP000193801">
    <property type="component" value="Unassembled WGS sequence"/>
</dbReference>